<evidence type="ECO:0000313" key="3">
    <source>
        <dbReference type="Proteomes" id="UP000018468"/>
    </source>
</evidence>
<sequence length="276" mass="31288">MFLPGSQMVHFDFASGLTEHRSQSENIQQTKSFKEFLVKLKRVIGGLRKDSLFCSLRVPNQYQTAKEEIDLVILTGRGIFCIDVKSWKGEVSVQRQNWHVHIKEQEEHFTNTSITQMPDPVQAIKNKTANLWSRVVRSGVAVHQSLFIPWVVFLSPDCILDEDLQKTKEVVTHGGLDSFFHSFKEGYLGWLSDAFTPSLLSGHLSYRQIASIREVLKRTGTWDTVSLHGGGQLKGDYRGCQHLALSREETDVLEFSHVRTLSAGSLWVLLGYSPKV</sequence>
<dbReference type="eggNOG" id="ENOG502QQW6">
    <property type="taxonomic scope" value="Eukaryota"/>
</dbReference>
<accession>W5MNE9</accession>
<dbReference type="AlphaFoldDB" id="W5MNE9"/>
<dbReference type="GeneTree" id="ENSGT00730000114509"/>
<proteinExistence type="predicted"/>
<dbReference type="Pfam" id="PF08378">
    <property type="entry name" value="NERD"/>
    <property type="match status" value="1"/>
</dbReference>
<dbReference type="InParanoid" id="W5MNE9"/>
<organism evidence="2 3">
    <name type="scientific">Lepisosteus oculatus</name>
    <name type="common">Spotted gar</name>
    <dbReference type="NCBI Taxonomy" id="7918"/>
    <lineage>
        <taxon>Eukaryota</taxon>
        <taxon>Metazoa</taxon>
        <taxon>Chordata</taxon>
        <taxon>Craniata</taxon>
        <taxon>Vertebrata</taxon>
        <taxon>Euteleostomi</taxon>
        <taxon>Actinopterygii</taxon>
        <taxon>Neopterygii</taxon>
        <taxon>Holostei</taxon>
        <taxon>Semionotiformes</taxon>
        <taxon>Lepisosteidae</taxon>
        <taxon>Lepisosteus</taxon>
    </lineage>
</organism>
<keyword evidence="3" id="KW-1185">Reference proteome</keyword>
<dbReference type="HOGENOM" id="CLU_069378_0_0_1"/>
<evidence type="ECO:0000313" key="2">
    <source>
        <dbReference type="Ensembl" id="ENSLOCP00000009908.1"/>
    </source>
</evidence>
<evidence type="ECO:0000259" key="1">
    <source>
        <dbReference type="Pfam" id="PF08378"/>
    </source>
</evidence>
<dbReference type="Ensembl" id="ENSLOCT00000009920.1">
    <property type="protein sequence ID" value="ENSLOCP00000009908.1"/>
    <property type="gene ID" value="ENSLOCG00000008167.1"/>
</dbReference>
<dbReference type="Bgee" id="ENSLOCG00000008167">
    <property type="expression patterns" value="Expressed in muscle tissue and 6 other cell types or tissues"/>
</dbReference>
<name>W5MNE9_LEPOC</name>
<dbReference type="InterPro" id="IPR011528">
    <property type="entry name" value="NERD"/>
</dbReference>
<protein>
    <recommendedName>
        <fullName evidence="1">NERD domain-containing protein</fullName>
    </recommendedName>
</protein>
<dbReference type="PANTHER" id="PTHR35287">
    <property type="entry name" value="SI:ZFOS-911D5.4"/>
    <property type="match status" value="1"/>
</dbReference>
<dbReference type="EMBL" id="AHAT01004030">
    <property type="status" value="NOT_ANNOTATED_CDS"/>
    <property type="molecule type" value="Genomic_DNA"/>
</dbReference>
<dbReference type="OMA" id="NCRPSYA"/>
<reference evidence="2" key="2">
    <citation type="submission" date="2025-08" db="UniProtKB">
        <authorList>
            <consortium name="Ensembl"/>
        </authorList>
    </citation>
    <scope>IDENTIFICATION</scope>
</reference>
<reference evidence="3" key="1">
    <citation type="submission" date="2011-12" db="EMBL/GenBank/DDBJ databases">
        <title>The Draft Genome of Lepisosteus oculatus.</title>
        <authorList>
            <consortium name="The Broad Institute Genome Assembly &amp; Analysis Group"/>
            <consortium name="Computational R&amp;D Group"/>
            <consortium name="and Sequencing Platform"/>
            <person name="Di Palma F."/>
            <person name="Alfoldi J."/>
            <person name="Johnson J."/>
            <person name="Berlin A."/>
            <person name="Gnerre S."/>
            <person name="Jaffe D."/>
            <person name="MacCallum I."/>
            <person name="Young S."/>
            <person name="Walker B.J."/>
            <person name="Lander E.S."/>
            <person name="Lindblad-Toh K."/>
        </authorList>
    </citation>
    <scope>NUCLEOTIDE SEQUENCE [LARGE SCALE GENOMIC DNA]</scope>
</reference>
<dbReference type="Proteomes" id="UP000018468">
    <property type="component" value="Linkage group LG5"/>
</dbReference>
<feature type="domain" description="NERD" evidence="1">
    <location>
        <begin position="49"/>
        <end position="149"/>
    </location>
</feature>
<dbReference type="PANTHER" id="PTHR35287:SF1">
    <property type="entry name" value="SI:ZFOS-911D5.4"/>
    <property type="match status" value="1"/>
</dbReference>
<reference evidence="2" key="3">
    <citation type="submission" date="2025-09" db="UniProtKB">
        <authorList>
            <consortium name="Ensembl"/>
        </authorList>
    </citation>
    <scope>IDENTIFICATION</scope>
</reference>